<dbReference type="AlphaFoldDB" id="A0A521EPV2"/>
<sequence length="69" mass="8388">MFVTFTEHSQFRRRFGSFQLIRSLLEIPSLRSFRSFYSFFNDCHPEFALIYRKLSVLGEIRGLIYQIHH</sequence>
<evidence type="ECO:0000313" key="1">
    <source>
        <dbReference type="EMBL" id="SMO85932.1"/>
    </source>
</evidence>
<accession>A0A521EPV2</accession>
<dbReference type="EMBL" id="FXTD01000012">
    <property type="protein sequence ID" value="SMO85932.1"/>
    <property type="molecule type" value="Genomic_DNA"/>
</dbReference>
<keyword evidence="2" id="KW-1185">Reference proteome</keyword>
<dbReference type="Proteomes" id="UP000319712">
    <property type="component" value="Unassembled WGS sequence"/>
</dbReference>
<reference evidence="1 2" key="1">
    <citation type="submission" date="2017-05" db="EMBL/GenBank/DDBJ databases">
        <authorList>
            <person name="Varghese N."/>
            <person name="Submissions S."/>
        </authorList>
    </citation>
    <scope>NUCLEOTIDE SEQUENCE [LARGE SCALE GENOMIC DNA]</scope>
    <source>
        <strain evidence="1 2">DSM 19504</strain>
    </source>
</reference>
<proteinExistence type="predicted"/>
<evidence type="ECO:0000313" key="2">
    <source>
        <dbReference type="Proteomes" id="UP000319712"/>
    </source>
</evidence>
<gene>
    <name evidence="1" type="ORF">SAMN06264867_1127</name>
</gene>
<protein>
    <submittedName>
        <fullName evidence="1">Uncharacterized protein</fullName>
    </submittedName>
</protein>
<organism evidence="1 2">
    <name type="scientific">Halorubrum cibi</name>
    <dbReference type="NCBI Taxonomy" id="413815"/>
    <lineage>
        <taxon>Archaea</taxon>
        <taxon>Methanobacteriati</taxon>
        <taxon>Methanobacteriota</taxon>
        <taxon>Stenosarchaea group</taxon>
        <taxon>Halobacteria</taxon>
        <taxon>Halobacteriales</taxon>
        <taxon>Haloferacaceae</taxon>
        <taxon>Halorubrum</taxon>
    </lineage>
</organism>
<name>A0A521EPV2_9EURY</name>